<dbReference type="KEGG" id="pmm:PMM1238"/>
<dbReference type="RefSeq" id="WP_011132872.1">
    <property type="nucleotide sequence ID" value="NC_005072.1"/>
</dbReference>
<protein>
    <submittedName>
        <fullName evidence="1">Uncharacterized protein</fullName>
    </submittedName>
</protein>
<dbReference type="InterPro" id="IPR011009">
    <property type="entry name" value="Kinase-like_dom_sf"/>
</dbReference>
<evidence type="ECO:0000313" key="1">
    <source>
        <dbReference type="EMBL" id="CAE19697.1"/>
    </source>
</evidence>
<organism evidence="1 2">
    <name type="scientific">Prochlorococcus marinus subsp. pastoris (strain CCMP1986 / NIES-2087 / MED4)</name>
    <dbReference type="NCBI Taxonomy" id="59919"/>
    <lineage>
        <taxon>Bacteria</taxon>
        <taxon>Bacillati</taxon>
        <taxon>Cyanobacteriota</taxon>
        <taxon>Cyanophyceae</taxon>
        <taxon>Synechococcales</taxon>
        <taxon>Prochlorococcaceae</taxon>
        <taxon>Prochlorococcus</taxon>
    </lineage>
</organism>
<proteinExistence type="predicted"/>
<dbReference type="Proteomes" id="UP000001026">
    <property type="component" value="Chromosome"/>
</dbReference>
<gene>
    <name evidence="1" type="ordered locus">PMM1238</name>
</gene>
<dbReference type="Gene3D" id="3.90.1200.10">
    <property type="match status" value="1"/>
</dbReference>
<dbReference type="HOGENOM" id="CLU_815659_0_0_3"/>
<name>Q7V0L8_PROMP</name>
<accession>Q7V0L8</accession>
<sequence length="335" mass="39638">MKKPLIDIKSLLKSKGISIEDYSEIGFGKNSRSFRVFTKKQIYFFKIYSSDHKDKRDRLLTELNFLNFLKESKFNNTPLPIVWDFKERWILLSWINGERLSNPSNDECQTLVDFLINIQSNRESEFAKKIGNASEAQFSINDHINHVHERFKKVDNYFSINKENNIPKESSFYELEILFNKLFRKFGENIDKSFPFFDSKKDIYKILSPSDVGFHNILIDRKKLYFIDFEYAGWDDPCKLICDLVLQPDYPIPSKYIGTINKLISNKHFPKDSLNNLDLMLNIYQSKWVLIILNTIIFNKDTITENVFKKLSRKISKYIANSEAKIFITKKALFY</sequence>
<dbReference type="SUPFAM" id="SSF56112">
    <property type="entry name" value="Protein kinase-like (PK-like)"/>
    <property type="match status" value="1"/>
</dbReference>
<dbReference type="STRING" id="59919.PMM1238"/>
<evidence type="ECO:0000313" key="2">
    <source>
        <dbReference type="Proteomes" id="UP000001026"/>
    </source>
</evidence>
<dbReference type="AlphaFoldDB" id="Q7V0L8"/>
<reference evidence="1 2" key="1">
    <citation type="journal article" date="2003" name="Nature">
        <title>Genome divergence in two Prochlorococcus ecotypes reflects oceanic niche differentiation.</title>
        <authorList>
            <person name="Rocap G."/>
            <person name="Larimer F.W."/>
            <person name="Lamerdin J.E."/>
            <person name="Malfatti S."/>
            <person name="Chain P."/>
            <person name="Ahlgren N.A."/>
            <person name="Arellano A."/>
            <person name="Coleman M."/>
            <person name="Hauser L."/>
            <person name="Hess W.R."/>
            <person name="Johnson Z.I."/>
            <person name="Land M.L."/>
            <person name="Lindell D."/>
            <person name="Post A.F."/>
            <person name="Regala W."/>
            <person name="Shah M."/>
            <person name="Shaw S.L."/>
            <person name="Steglich C."/>
            <person name="Sullivan M.B."/>
            <person name="Ting C.S."/>
            <person name="Tolonen A."/>
            <person name="Webb E.A."/>
            <person name="Zinser E.R."/>
            <person name="Chisholm S.W."/>
        </authorList>
    </citation>
    <scope>NUCLEOTIDE SEQUENCE [LARGE SCALE GENOMIC DNA]</scope>
    <source>
        <strain evidence="2">CCMP1986 / NIES-2087 / MED4</strain>
    </source>
</reference>
<dbReference type="eggNOG" id="COG3173">
    <property type="taxonomic scope" value="Bacteria"/>
</dbReference>
<dbReference type="EMBL" id="BX548174">
    <property type="protein sequence ID" value="CAE19697.1"/>
    <property type="molecule type" value="Genomic_DNA"/>
</dbReference>
<dbReference type="OrthoDB" id="574549at2"/>